<feature type="compositionally biased region" description="Polar residues" evidence="1">
    <location>
        <begin position="45"/>
        <end position="60"/>
    </location>
</feature>
<feature type="compositionally biased region" description="Low complexity" evidence="1">
    <location>
        <begin position="222"/>
        <end position="238"/>
    </location>
</feature>
<feature type="region of interest" description="Disordered" evidence="1">
    <location>
        <begin position="218"/>
        <end position="239"/>
    </location>
</feature>
<feature type="compositionally biased region" description="Polar residues" evidence="1">
    <location>
        <begin position="89"/>
        <end position="101"/>
    </location>
</feature>
<comment type="caution">
    <text evidence="2">The sequence shown here is derived from an EMBL/GenBank/DDBJ whole genome shotgun (WGS) entry which is preliminary data.</text>
</comment>
<dbReference type="EMBL" id="JAEVFJ010000003">
    <property type="protein sequence ID" value="KAH8106320.1"/>
    <property type="molecule type" value="Genomic_DNA"/>
</dbReference>
<feature type="compositionally biased region" description="Acidic residues" evidence="1">
    <location>
        <begin position="573"/>
        <end position="588"/>
    </location>
</feature>
<feature type="compositionally biased region" description="Low complexity" evidence="1">
    <location>
        <begin position="647"/>
        <end position="661"/>
    </location>
</feature>
<sequence length="705" mass="77059">MASKGEQLPITSFFGNRSLRKRKPDLVEDGGRRSTPRKRLKQKENVTTSAADANVEGNNSDDSEKPPFTASPSQPLSPRRSRISPKPNMYSSAAPSLTIRSPQRRKKREVHSNKSTPVHSKVSRVRALMDAALPTPPPTLPKRLATSATEYHSPVSRPSLPAQTTTTPTVNNEPEPQLHTPRSPIRQPTFALDVSTPLRATVFDSPSSQRYADFQFTSPIRGSPKASCSGSSSVVPSSQTFRMDSQAQFMSLTDALVQAKETVKDKLHAPSRQYTPRPDVQTQSSDSGLMVVPSSQTQEIDFLVPEIPRHATLLTGTDVVIERKGSVPPSQSLHRPPCRHSGSGFASSRTSSESDSQFFVPSSQSQEREIQLPRESTYASLGKPCTPRKARGVRSPHVSPFVTNSPGPSSQSDIRSQQPPVASPQRTPNRITPRRQRMKIPSLKAASKGKATFRTSPKSVITTHLTASPQQGIPPSSQTVPESDTGSVTEPESDVEMFPLIRLRASQSSRRRAFQSRPEDVESSTESEDDEIEPLPLSPPKHSQQGLSKDPSMPGVSREGLMLSASFRKEFPQDDEDSHTEPESDDLPDWVPTHSGGITTKDSQKTRRSPKKHRTGASATGSQRSSRMLPPTEMRASSRPGPSAKRSQSSTDSQMSSVSDTPSSLPRGPWDEMSFESVDITESQLAGMPSVDRDFYGVFKRGPIV</sequence>
<feature type="compositionally biased region" description="Low complexity" evidence="1">
    <location>
        <begin position="164"/>
        <end position="175"/>
    </location>
</feature>
<feature type="compositionally biased region" description="Polar residues" evidence="1">
    <location>
        <begin position="280"/>
        <end position="291"/>
    </location>
</feature>
<feature type="region of interest" description="Disordered" evidence="1">
    <location>
        <begin position="1"/>
        <end position="185"/>
    </location>
</feature>
<protein>
    <submittedName>
        <fullName evidence="2">Uncharacterized protein</fullName>
    </submittedName>
</protein>
<dbReference type="AlphaFoldDB" id="A0A8K0UWH3"/>
<evidence type="ECO:0000256" key="1">
    <source>
        <dbReference type="SAM" id="MobiDB-lite"/>
    </source>
</evidence>
<feature type="compositionally biased region" description="Basic residues" evidence="1">
    <location>
        <begin position="606"/>
        <end position="615"/>
    </location>
</feature>
<feature type="region of interest" description="Disordered" evidence="1">
    <location>
        <begin position="263"/>
        <end position="291"/>
    </location>
</feature>
<evidence type="ECO:0000313" key="2">
    <source>
        <dbReference type="EMBL" id="KAH8106320.1"/>
    </source>
</evidence>
<feature type="compositionally biased region" description="Polar residues" evidence="1">
    <location>
        <begin position="355"/>
        <end position="365"/>
    </location>
</feature>
<feature type="region of interest" description="Disordered" evidence="1">
    <location>
        <begin position="326"/>
        <end position="676"/>
    </location>
</feature>
<feature type="compositionally biased region" description="Polar residues" evidence="1">
    <location>
        <begin position="453"/>
        <end position="490"/>
    </location>
</feature>
<organism evidence="2 3">
    <name type="scientific">Cristinia sonorae</name>
    <dbReference type="NCBI Taxonomy" id="1940300"/>
    <lineage>
        <taxon>Eukaryota</taxon>
        <taxon>Fungi</taxon>
        <taxon>Dikarya</taxon>
        <taxon>Basidiomycota</taxon>
        <taxon>Agaricomycotina</taxon>
        <taxon>Agaricomycetes</taxon>
        <taxon>Agaricomycetidae</taxon>
        <taxon>Agaricales</taxon>
        <taxon>Pleurotineae</taxon>
        <taxon>Stephanosporaceae</taxon>
        <taxon>Cristinia</taxon>
    </lineage>
</organism>
<feature type="compositionally biased region" description="Low complexity" evidence="1">
    <location>
        <begin position="341"/>
        <end position="354"/>
    </location>
</feature>
<evidence type="ECO:0000313" key="3">
    <source>
        <dbReference type="Proteomes" id="UP000813824"/>
    </source>
</evidence>
<name>A0A8K0UWH3_9AGAR</name>
<accession>A0A8K0UWH3</accession>
<reference evidence="2" key="1">
    <citation type="journal article" date="2021" name="New Phytol.">
        <title>Evolutionary innovations through gain and loss of genes in the ectomycorrhizal Boletales.</title>
        <authorList>
            <person name="Wu G."/>
            <person name="Miyauchi S."/>
            <person name="Morin E."/>
            <person name="Kuo A."/>
            <person name="Drula E."/>
            <person name="Varga T."/>
            <person name="Kohler A."/>
            <person name="Feng B."/>
            <person name="Cao Y."/>
            <person name="Lipzen A."/>
            <person name="Daum C."/>
            <person name="Hundley H."/>
            <person name="Pangilinan J."/>
            <person name="Johnson J."/>
            <person name="Barry K."/>
            <person name="LaButti K."/>
            <person name="Ng V."/>
            <person name="Ahrendt S."/>
            <person name="Min B."/>
            <person name="Choi I.G."/>
            <person name="Park H."/>
            <person name="Plett J.M."/>
            <person name="Magnuson J."/>
            <person name="Spatafora J.W."/>
            <person name="Nagy L.G."/>
            <person name="Henrissat B."/>
            <person name="Grigoriev I.V."/>
            <person name="Yang Z.L."/>
            <person name="Xu J."/>
            <person name="Martin F.M."/>
        </authorList>
    </citation>
    <scope>NUCLEOTIDE SEQUENCE</scope>
    <source>
        <strain evidence="2">KKN 215</strain>
    </source>
</reference>
<feature type="compositionally biased region" description="Acidic residues" evidence="1">
    <location>
        <begin position="521"/>
        <end position="533"/>
    </location>
</feature>
<feature type="compositionally biased region" description="Polar residues" evidence="1">
    <location>
        <begin position="401"/>
        <end position="430"/>
    </location>
</feature>
<gene>
    <name evidence="2" type="ORF">BXZ70DRAFT_1004582</name>
</gene>
<feature type="compositionally biased region" description="Polar residues" evidence="1">
    <location>
        <begin position="617"/>
        <end position="626"/>
    </location>
</feature>
<keyword evidence="3" id="KW-1185">Reference proteome</keyword>
<dbReference type="Proteomes" id="UP000813824">
    <property type="component" value="Unassembled WGS sequence"/>
</dbReference>
<proteinExistence type="predicted"/>